<keyword evidence="2" id="KW-1185">Reference proteome</keyword>
<organism evidence="1 2">
    <name type="scientific">Brucella pecoris</name>
    <dbReference type="NCBI Taxonomy" id="867683"/>
    <lineage>
        <taxon>Bacteria</taxon>
        <taxon>Pseudomonadati</taxon>
        <taxon>Pseudomonadota</taxon>
        <taxon>Alphaproteobacteria</taxon>
        <taxon>Hyphomicrobiales</taxon>
        <taxon>Brucellaceae</taxon>
        <taxon>Brucella/Ochrobactrum group</taxon>
        <taxon>Brucella</taxon>
    </lineage>
</organism>
<dbReference type="RefSeq" id="WP_210296199.1">
    <property type="nucleotide sequence ID" value="NZ_JACIEX010000035.1"/>
</dbReference>
<accession>A0AB34YZ76</accession>
<name>A0AB34YZ76_9HYPH</name>
<dbReference type="AlphaFoldDB" id="A0AB34YZ76"/>
<reference evidence="1 2" key="1">
    <citation type="submission" date="2020-08" db="EMBL/GenBank/DDBJ databases">
        <title>Genomic Encyclopedia of Type Strains, Phase IV (KMG-IV): sequencing the most valuable type-strain genomes for metagenomic binning, comparative biology and taxonomic classification.</title>
        <authorList>
            <person name="Goeker M."/>
        </authorList>
    </citation>
    <scope>NUCLEOTIDE SEQUENCE [LARGE SCALE GENOMIC DNA]</scope>
    <source>
        <strain evidence="1 2">DSM 23868</strain>
    </source>
</reference>
<comment type="caution">
    <text evidence="1">The sequence shown here is derived from an EMBL/GenBank/DDBJ whole genome shotgun (WGS) entry which is preliminary data.</text>
</comment>
<dbReference type="EMBL" id="JACIEX010000035">
    <property type="protein sequence ID" value="MBB4096387.1"/>
    <property type="molecule type" value="Genomic_DNA"/>
</dbReference>
<protein>
    <submittedName>
        <fullName evidence="1">Uncharacterized protein</fullName>
    </submittedName>
</protein>
<feature type="non-terminal residue" evidence="1">
    <location>
        <position position="72"/>
    </location>
</feature>
<dbReference type="Proteomes" id="UP000553980">
    <property type="component" value="Unassembled WGS sequence"/>
</dbReference>
<gene>
    <name evidence="1" type="ORF">GGQ79_004954</name>
</gene>
<evidence type="ECO:0000313" key="2">
    <source>
        <dbReference type="Proteomes" id="UP000553980"/>
    </source>
</evidence>
<sequence length="72" mass="7589">MTRGLGPDFIRHRITLVGDASQSFGQIKDRAFFVCEPGCIPGPASGIGGSNEMSVTLALPSKGRLKEQTLAV</sequence>
<evidence type="ECO:0000313" key="1">
    <source>
        <dbReference type="EMBL" id="MBB4096387.1"/>
    </source>
</evidence>
<proteinExistence type="predicted"/>